<dbReference type="Proteomes" id="UP000243591">
    <property type="component" value="Chromosome"/>
</dbReference>
<dbReference type="AlphaFoldDB" id="A0A1D2LDM5"/>
<sequence length="97" mass="10831">MVLKKILLLSILTIGLLGSVATTALAYEVNVGGGTWNYGNGKIYSWSNYYHKSKTHKSSVTVGNYTTSSDWISKNKWAKASAKKSLWSTSQFYWNTK</sequence>
<feature type="chain" id="PRO_5030026256" evidence="1">
    <location>
        <begin position="27"/>
        <end position="97"/>
    </location>
</feature>
<feature type="signal peptide" evidence="1">
    <location>
        <begin position="1"/>
        <end position="26"/>
    </location>
</feature>
<dbReference type="OrthoDB" id="2414350at2"/>
<keyword evidence="1" id="KW-0732">Signal</keyword>
<dbReference type="KEGG" id="bths:CNY62_11700"/>
<dbReference type="STRING" id="2756.BFR44_04385"/>
<keyword evidence="3" id="KW-1185">Reference proteome</keyword>
<dbReference type="InterPro" id="IPR006540">
    <property type="entry name" value="Lactococcin_972"/>
</dbReference>
<evidence type="ECO:0000256" key="1">
    <source>
        <dbReference type="SAM" id="SignalP"/>
    </source>
</evidence>
<dbReference type="Gene3D" id="2.60.40.2850">
    <property type="match status" value="1"/>
</dbReference>
<accession>A0A1D2LDM5</accession>
<organism evidence="2 3">
    <name type="scientific">Brochothrix thermosphacta</name>
    <name type="common">Microbacterium thermosphactum</name>
    <dbReference type="NCBI Taxonomy" id="2756"/>
    <lineage>
        <taxon>Bacteria</taxon>
        <taxon>Bacillati</taxon>
        <taxon>Bacillota</taxon>
        <taxon>Bacilli</taxon>
        <taxon>Bacillales</taxon>
        <taxon>Listeriaceae</taxon>
        <taxon>Brochothrix</taxon>
    </lineage>
</organism>
<evidence type="ECO:0000313" key="2">
    <source>
        <dbReference type="EMBL" id="ATF27287.1"/>
    </source>
</evidence>
<dbReference type="NCBIfam" id="TIGR01653">
    <property type="entry name" value="lactococcin_972"/>
    <property type="match status" value="1"/>
</dbReference>
<gene>
    <name evidence="2" type="ORF">CNY62_11700</name>
</gene>
<reference evidence="2 3" key="1">
    <citation type="submission" date="2017-09" db="EMBL/GenBank/DDBJ databases">
        <title>Complete Genome Sequences of Two Strains of the Meat Spoilage Bacterium Brochothrix thermosphacta Isolated from Ground Chicken.</title>
        <authorList>
            <person name="Paoli G.C."/>
            <person name="Wijey C."/>
            <person name="Chen C.-Y."/>
            <person name="Nguyen L."/>
            <person name="Yan X."/>
            <person name="Irwin P.L."/>
        </authorList>
    </citation>
    <scope>NUCLEOTIDE SEQUENCE [LARGE SCALE GENOMIC DNA]</scope>
    <source>
        <strain evidence="2 3">BI</strain>
    </source>
</reference>
<proteinExistence type="predicted"/>
<protein>
    <submittedName>
        <fullName evidence="2">Lactococcin 972 family bacteriocin</fullName>
    </submittedName>
</protein>
<name>A0A1D2LDM5_BROTH</name>
<dbReference type="Pfam" id="PF09683">
    <property type="entry name" value="Lactococcin_972"/>
    <property type="match status" value="1"/>
</dbReference>
<dbReference type="EMBL" id="CP023483">
    <property type="protein sequence ID" value="ATF27287.1"/>
    <property type="molecule type" value="Genomic_DNA"/>
</dbReference>
<evidence type="ECO:0000313" key="3">
    <source>
        <dbReference type="Proteomes" id="UP000243591"/>
    </source>
</evidence>